<name>A0A8C2BB96_CYPCA</name>
<dbReference type="AlphaFoldDB" id="A0A8C2BB96"/>
<feature type="transmembrane region" description="Helical" evidence="7">
    <location>
        <begin position="501"/>
        <end position="528"/>
    </location>
</feature>
<dbReference type="InterPro" id="IPR003656">
    <property type="entry name" value="Znf_BED"/>
</dbReference>
<dbReference type="PANTHER" id="PTHR46481">
    <property type="entry name" value="ZINC FINGER BED DOMAIN-CONTAINING PROTEIN 4"/>
    <property type="match status" value="1"/>
</dbReference>
<keyword evidence="1" id="KW-0479">Metal-binding</keyword>
<reference evidence="9" key="1">
    <citation type="submission" date="2025-08" db="UniProtKB">
        <authorList>
            <consortium name="Ensembl"/>
        </authorList>
    </citation>
    <scope>IDENTIFICATION</scope>
</reference>
<dbReference type="InterPro" id="IPR036236">
    <property type="entry name" value="Znf_C2H2_sf"/>
</dbReference>
<dbReference type="SUPFAM" id="SSF53098">
    <property type="entry name" value="Ribonuclease H-like"/>
    <property type="match status" value="1"/>
</dbReference>
<protein>
    <recommendedName>
        <fullName evidence="8">BED-type domain-containing protein</fullName>
    </recommendedName>
</protein>
<evidence type="ECO:0000256" key="4">
    <source>
        <dbReference type="ARBA" id="ARBA00023015"/>
    </source>
</evidence>
<dbReference type="Proteomes" id="UP000694700">
    <property type="component" value="Unplaced"/>
</dbReference>
<evidence type="ECO:0000313" key="9">
    <source>
        <dbReference type="Ensembl" id="ENSCCRP00015117141.1"/>
    </source>
</evidence>
<keyword evidence="3" id="KW-0862">Zinc</keyword>
<evidence type="ECO:0000313" key="10">
    <source>
        <dbReference type="Proteomes" id="UP000694700"/>
    </source>
</evidence>
<evidence type="ECO:0000256" key="6">
    <source>
        <dbReference type="PROSITE-ProRule" id="PRU00027"/>
    </source>
</evidence>
<organism evidence="9 10">
    <name type="scientific">Cyprinus carpio</name>
    <name type="common">Common carp</name>
    <dbReference type="NCBI Taxonomy" id="7962"/>
    <lineage>
        <taxon>Eukaryota</taxon>
        <taxon>Metazoa</taxon>
        <taxon>Chordata</taxon>
        <taxon>Craniata</taxon>
        <taxon>Vertebrata</taxon>
        <taxon>Euteleostomi</taxon>
        <taxon>Actinopterygii</taxon>
        <taxon>Neopterygii</taxon>
        <taxon>Teleostei</taxon>
        <taxon>Ostariophysi</taxon>
        <taxon>Cypriniformes</taxon>
        <taxon>Cyprinidae</taxon>
        <taxon>Cyprininae</taxon>
        <taxon>Cyprinus</taxon>
    </lineage>
</organism>
<keyword evidence="7" id="KW-0472">Membrane</keyword>
<feature type="domain" description="BED-type" evidence="8">
    <location>
        <begin position="14"/>
        <end position="76"/>
    </location>
</feature>
<dbReference type="SMART" id="SM00614">
    <property type="entry name" value="ZnF_BED"/>
    <property type="match status" value="1"/>
</dbReference>
<dbReference type="Pfam" id="PF02892">
    <property type="entry name" value="zf-BED"/>
    <property type="match status" value="1"/>
</dbReference>
<evidence type="ECO:0000256" key="5">
    <source>
        <dbReference type="ARBA" id="ARBA00023163"/>
    </source>
</evidence>
<evidence type="ECO:0000256" key="7">
    <source>
        <dbReference type="SAM" id="Phobius"/>
    </source>
</evidence>
<dbReference type="Ensembl" id="ENSCCRT00015120859.1">
    <property type="protein sequence ID" value="ENSCCRP00015117141.1"/>
    <property type="gene ID" value="ENSCCRG00015046273.1"/>
</dbReference>
<accession>A0A8C2BB96</accession>
<sequence length="531" mass="59822">MSSVETEIEDAPSSYKSEVWQHFGFPVTRQDDGKKITDKTQTVCKHCKTRLPYTTSNTSNMMCHLKRHHNNKLLQTPSTKRVKEGQTSIQRSFAATWSQSSAKAQEITRCIGVFIAKDMRPFSVVDNVGFRELVRVLEPRYHIPSRPHFSQEIVPALYCEAKAKVVDGLKKAENVAITTDGWTSRACQSYITVTAHVITAEWEMKSFVLQTRPLFESHTGTNIAGVLKAAIQEWGLEKAPHSTAVVTDNARNMEVAVREAGLSPHIKCFAHTLNLASQAGLNVSRVSRLLGRVRKVVAFFHRSATATAVLAEKQKMLEIASHKLIMDVVTRWNSSMDMLERYLEQQAAITASLLSTEVRKNARQLDTLDSNDITDAEEIVTLLKPLKKATSVLSDEKSTTLSLTVPLKSMIEQSMTLDEKDSTTIANMKAAILQNISGRYSEVHNYLLESTALDPRFRSLPHLLPEQREEVFHRLMDKSNQLQQVCLCITNYLRICICISMFWLAFFVMWVCVGLCVCVCNYATMLYLPTP</sequence>
<evidence type="ECO:0000259" key="8">
    <source>
        <dbReference type="PROSITE" id="PS50808"/>
    </source>
</evidence>
<dbReference type="SUPFAM" id="SSF140996">
    <property type="entry name" value="Hermes dimerisation domain"/>
    <property type="match status" value="1"/>
</dbReference>
<dbReference type="InterPro" id="IPR012337">
    <property type="entry name" value="RNaseH-like_sf"/>
</dbReference>
<keyword evidence="4" id="KW-0805">Transcription regulation</keyword>
<keyword evidence="7" id="KW-0812">Transmembrane</keyword>
<evidence type="ECO:0000256" key="1">
    <source>
        <dbReference type="ARBA" id="ARBA00022723"/>
    </source>
</evidence>
<keyword evidence="5" id="KW-0804">Transcription</keyword>
<dbReference type="InterPro" id="IPR052035">
    <property type="entry name" value="ZnF_BED_domain_contain"/>
</dbReference>
<proteinExistence type="predicted"/>
<keyword evidence="2 6" id="KW-0863">Zinc-finger</keyword>
<evidence type="ECO:0000256" key="2">
    <source>
        <dbReference type="ARBA" id="ARBA00022771"/>
    </source>
</evidence>
<dbReference type="PROSITE" id="PS50808">
    <property type="entry name" value="ZF_BED"/>
    <property type="match status" value="1"/>
</dbReference>
<dbReference type="PANTHER" id="PTHR46481:SF4">
    <property type="entry name" value="ZINC FINGER BED DOMAIN-CONTAINING PROTEIN 4"/>
    <property type="match status" value="1"/>
</dbReference>
<evidence type="ECO:0000256" key="3">
    <source>
        <dbReference type="ARBA" id="ARBA00022833"/>
    </source>
</evidence>
<dbReference type="SUPFAM" id="SSF57667">
    <property type="entry name" value="beta-beta-alpha zinc fingers"/>
    <property type="match status" value="1"/>
</dbReference>
<dbReference type="GO" id="GO:0008270">
    <property type="term" value="F:zinc ion binding"/>
    <property type="evidence" value="ECO:0007669"/>
    <property type="project" value="UniProtKB-KW"/>
</dbReference>
<keyword evidence="7" id="KW-1133">Transmembrane helix</keyword>
<dbReference type="GO" id="GO:0003677">
    <property type="term" value="F:DNA binding"/>
    <property type="evidence" value="ECO:0007669"/>
    <property type="project" value="InterPro"/>
</dbReference>